<sequence length="209" mass="20389">MTSLPAPETHDPLRRLATLAALAVLLGFAVQGLVLAAKLSFGASVPAAAFAVDLAAGVAWSAVVCLGASVGVSAFRAKAALAGLIAALFAPLGVAAAKAMNQTLSAAIGLSAKPAALPLIALAGLKAVEYAVLGFVLATLVQRGVQRLPPYAATGLAVGLVFGGAALALRLSAALATAPEIAALAVNEIVFPVGCAAVVYVGQAMGRAG</sequence>
<dbReference type="AlphaFoldDB" id="A0A9W6MQD4"/>
<keyword evidence="1" id="KW-1133">Transmembrane helix</keyword>
<gene>
    <name evidence="2" type="ORF">GCM10008170_01670</name>
    <name evidence="3" type="ORF">JOD31_001316</name>
</gene>
<evidence type="ECO:0000256" key="1">
    <source>
        <dbReference type="SAM" id="Phobius"/>
    </source>
</evidence>
<reference evidence="2" key="1">
    <citation type="journal article" date="2014" name="Int. J. Syst. Evol. Microbiol.">
        <title>Complete genome sequence of Corynebacterium casei LMG S-19264T (=DSM 44701T), isolated from a smear-ripened cheese.</title>
        <authorList>
            <consortium name="US DOE Joint Genome Institute (JGI-PGF)"/>
            <person name="Walter F."/>
            <person name="Albersmeier A."/>
            <person name="Kalinowski J."/>
            <person name="Ruckert C."/>
        </authorList>
    </citation>
    <scope>NUCLEOTIDE SEQUENCE</scope>
    <source>
        <strain evidence="2">VKM B-1606</strain>
    </source>
</reference>
<dbReference type="EMBL" id="BSFF01000001">
    <property type="protein sequence ID" value="GLK54148.1"/>
    <property type="molecule type" value="Genomic_DNA"/>
</dbReference>
<feature type="transmembrane region" description="Helical" evidence="1">
    <location>
        <begin position="148"/>
        <end position="169"/>
    </location>
</feature>
<reference evidence="3 4" key="2">
    <citation type="submission" date="2021-01" db="EMBL/GenBank/DDBJ databases">
        <title>Genomic Encyclopedia of Type Strains, Phase IV (KMG-IV): sequencing the most valuable type-strain genomes for metagenomic binning, comparative biology and taxonomic classification.</title>
        <authorList>
            <person name="Goeker M."/>
        </authorList>
    </citation>
    <scope>NUCLEOTIDE SEQUENCE [LARGE SCALE GENOMIC DNA]</scope>
    <source>
        <strain evidence="3 4">DSM 6130</strain>
    </source>
</reference>
<feature type="transmembrane region" description="Helical" evidence="1">
    <location>
        <begin position="79"/>
        <end position="97"/>
    </location>
</feature>
<dbReference type="EMBL" id="JAFBCY010000002">
    <property type="protein sequence ID" value="MBM7851091.1"/>
    <property type="molecule type" value="Genomic_DNA"/>
</dbReference>
<proteinExistence type="predicted"/>
<keyword evidence="4" id="KW-1185">Reference proteome</keyword>
<feature type="transmembrane region" description="Helical" evidence="1">
    <location>
        <begin position="117"/>
        <end position="141"/>
    </location>
</feature>
<protein>
    <submittedName>
        <fullName evidence="2">Uncharacterized protein</fullName>
    </submittedName>
</protein>
<keyword evidence="1" id="KW-0472">Membrane</keyword>
<comment type="caution">
    <text evidence="2">The sequence shown here is derived from an EMBL/GenBank/DDBJ whole genome shotgun (WGS) entry which is preliminary data.</text>
</comment>
<accession>A0A9W6MQD4</accession>
<evidence type="ECO:0000313" key="5">
    <source>
        <dbReference type="Proteomes" id="UP001143400"/>
    </source>
</evidence>
<keyword evidence="1" id="KW-0812">Transmembrane</keyword>
<evidence type="ECO:0000313" key="3">
    <source>
        <dbReference type="EMBL" id="MBM7851091.1"/>
    </source>
</evidence>
<evidence type="ECO:0000313" key="2">
    <source>
        <dbReference type="EMBL" id="GLK54148.1"/>
    </source>
</evidence>
<feature type="transmembrane region" description="Helical" evidence="1">
    <location>
        <begin position="46"/>
        <end position="72"/>
    </location>
</feature>
<evidence type="ECO:0000313" key="4">
    <source>
        <dbReference type="Proteomes" id="UP000758856"/>
    </source>
</evidence>
<dbReference type="RefSeq" id="WP_204949509.1">
    <property type="nucleotide sequence ID" value="NZ_BSFF01000001.1"/>
</dbReference>
<feature type="transmembrane region" description="Helical" evidence="1">
    <location>
        <begin position="181"/>
        <end position="202"/>
    </location>
</feature>
<organism evidence="2 5">
    <name type="scientific">Methylopila capsulata</name>
    <dbReference type="NCBI Taxonomy" id="61654"/>
    <lineage>
        <taxon>Bacteria</taxon>
        <taxon>Pseudomonadati</taxon>
        <taxon>Pseudomonadota</taxon>
        <taxon>Alphaproteobacteria</taxon>
        <taxon>Hyphomicrobiales</taxon>
        <taxon>Methylopilaceae</taxon>
        <taxon>Methylopila</taxon>
    </lineage>
</organism>
<reference evidence="2" key="3">
    <citation type="submission" date="2023-01" db="EMBL/GenBank/DDBJ databases">
        <authorList>
            <person name="Sun Q."/>
            <person name="Evtushenko L."/>
        </authorList>
    </citation>
    <scope>NUCLEOTIDE SEQUENCE</scope>
    <source>
        <strain evidence="2">VKM B-1606</strain>
    </source>
</reference>
<name>A0A9W6MQD4_9HYPH</name>
<dbReference type="Proteomes" id="UP000758856">
    <property type="component" value="Unassembled WGS sequence"/>
</dbReference>
<dbReference type="Proteomes" id="UP001143400">
    <property type="component" value="Unassembled WGS sequence"/>
</dbReference>